<evidence type="ECO:0000256" key="1">
    <source>
        <dbReference type="ARBA" id="ARBA00001946"/>
    </source>
</evidence>
<proteinExistence type="predicted"/>
<keyword evidence="6" id="KW-1185">Reference proteome</keyword>
<evidence type="ECO:0000313" key="5">
    <source>
        <dbReference type="EMBL" id="MDT8902210.1"/>
    </source>
</evidence>
<keyword evidence="3" id="KW-0378">Hydrolase</keyword>
<dbReference type="Pfam" id="PF08774">
    <property type="entry name" value="VRR_NUC"/>
    <property type="match status" value="1"/>
</dbReference>
<comment type="cofactor">
    <cofactor evidence="1">
        <name>Mg(2+)</name>
        <dbReference type="ChEBI" id="CHEBI:18420"/>
    </cofactor>
</comment>
<dbReference type="SMART" id="SM00990">
    <property type="entry name" value="VRR_NUC"/>
    <property type="match status" value="1"/>
</dbReference>
<dbReference type="EMBL" id="JAUOZS010000001">
    <property type="protein sequence ID" value="MDT8902210.1"/>
    <property type="molecule type" value="Genomic_DNA"/>
</dbReference>
<evidence type="ECO:0000259" key="4">
    <source>
        <dbReference type="SMART" id="SM00990"/>
    </source>
</evidence>
<dbReference type="RefSeq" id="WP_413780696.1">
    <property type="nucleotide sequence ID" value="NZ_JAUOZS010000001.1"/>
</dbReference>
<name>A0ABU3NZK2_9FIRM</name>
<organism evidence="5 6">
    <name type="scientific">Anaeroselena agilis</name>
    <dbReference type="NCBI Taxonomy" id="3063788"/>
    <lineage>
        <taxon>Bacteria</taxon>
        <taxon>Bacillati</taxon>
        <taxon>Bacillota</taxon>
        <taxon>Negativicutes</taxon>
        <taxon>Acetonemataceae</taxon>
        <taxon>Anaeroselena</taxon>
    </lineage>
</organism>
<dbReference type="InterPro" id="IPR014883">
    <property type="entry name" value="VRR_NUC"/>
</dbReference>
<dbReference type="InterPro" id="IPR011856">
    <property type="entry name" value="tRNA_endonuc-like_dom_sf"/>
</dbReference>
<gene>
    <name evidence="5" type="ORF">Q4T40_13215</name>
</gene>
<accession>A0ABU3NZK2</accession>
<dbReference type="Gene3D" id="3.40.1350.10">
    <property type="match status" value="1"/>
</dbReference>
<comment type="caution">
    <text evidence="5">The sequence shown here is derived from an EMBL/GenBank/DDBJ whole genome shotgun (WGS) entry which is preliminary data.</text>
</comment>
<feature type="domain" description="VRR-NUC" evidence="4">
    <location>
        <begin position="14"/>
        <end position="99"/>
    </location>
</feature>
<protein>
    <submittedName>
        <fullName evidence="5">VRR-NUC domain-containing protein</fullName>
    </submittedName>
</protein>
<keyword evidence="2" id="KW-0540">Nuclease</keyword>
<evidence type="ECO:0000256" key="3">
    <source>
        <dbReference type="ARBA" id="ARBA00022801"/>
    </source>
</evidence>
<dbReference type="Proteomes" id="UP001254848">
    <property type="component" value="Unassembled WGS sequence"/>
</dbReference>
<evidence type="ECO:0000313" key="6">
    <source>
        <dbReference type="Proteomes" id="UP001254848"/>
    </source>
</evidence>
<evidence type="ECO:0000256" key="2">
    <source>
        <dbReference type="ARBA" id="ARBA00022722"/>
    </source>
</evidence>
<sequence length="108" mass="12843">MTIRWPEGFDFKQRPDDRLESAVEAECDEALQRAGWYVREIQNKRRIKKGFSDRLILRRGRVVFVEYKTKTGRQKPEQIEFMNEVRAHGGEYRIVRGLEDIMDLIGRG</sequence>
<reference evidence="5 6" key="1">
    <citation type="submission" date="2023-07" db="EMBL/GenBank/DDBJ databases">
        <title>The novel representative of Negativicutes class, Anaeroselena agilis gen. nov. sp. nov.</title>
        <authorList>
            <person name="Prokofeva M.I."/>
            <person name="Elcheninov A.G."/>
            <person name="Klyukina A."/>
            <person name="Kublanov I.V."/>
            <person name="Frolov E.N."/>
            <person name="Podosokorskaya O.A."/>
        </authorList>
    </citation>
    <scope>NUCLEOTIDE SEQUENCE [LARGE SCALE GENOMIC DNA]</scope>
    <source>
        <strain evidence="5 6">4137-cl</strain>
    </source>
</reference>